<dbReference type="AlphaFoldDB" id="H1KW57"/>
<dbReference type="Proteomes" id="UP000003706">
    <property type="component" value="Unassembled WGS sequence"/>
</dbReference>
<gene>
    <name evidence="1" type="ORF">MetfoDRAFT_0030</name>
</gene>
<organism evidence="1 2">
    <name type="scientific">Methanotorris formicicus Mc-S-70</name>
    <dbReference type="NCBI Taxonomy" id="647171"/>
    <lineage>
        <taxon>Archaea</taxon>
        <taxon>Methanobacteriati</taxon>
        <taxon>Methanobacteriota</taxon>
        <taxon>Methanomada group</taxon>
        <taxon>Methanococci</taxon>
        <taxon>Methanococcales</taxon>
        <taxon>Methanocaldococcaceae</taxon>
        <taxon>Methanotorris</taxon>
    </lineage>
</organism>
<protein>
    <submittedName>
        <fullName evidence="1">Uncharacterized protein</fullName>
    </submittedName>
</protein>
<dbReference type="RefSeq" id="WP_007043476.1">
    <property type="nucleotide sequence ID" value="NZ_AGJL01000001.1"/>
</dbReference>
<sequence length="221" mass="26086">MREYLIKDSKVANLLFDKSEYIKIREDMVREINSGKVSEQELMYLKSLTFGFDVYLKVLDRFIPCNPKELSSDATLVDLVEELLKVSIFLLDSNIKGRDSSIGGDIDDIWKWEEYMCKEHNLNLKKSYYTDLGYYWDNYGDYIFGINKDDENEVILICRDVHGNTGILKVPLDDFIEDVVKLSEEYLRFEISECPKTLEIYEWEINGIKEKLNKLYSFLKK</sequence>
<name>H1KW57_9EURY</name>
<dbReference type="STRING" id="647171.MetfoDRAFT_0030"/>
<accession>H1KW57</accession>
<comment type="caution">
    <text evidence="1">The sequence shown here is derived from an EMBL/GenBank/DDBJ whole genome shotgun (WGS) entry which is preliminary data.</text>
</comment>
<keyword evidence="2" id="KW-1185">Reference proteome</keyword>
<proteinExistence type="predicted"/>
<dbReference type="EMBL" id="AGJL01000001">
    <property type="protein sequence ID" value="EHP89640.1"/>
    <property type="molecule type" value="Genomic_DNA"/>
</dbReference>
<reference evidence="1 2" key="1">
    <citation type="submission" date="2011-09" db="EMBL/GenBank/DDBJ databases">
        <title>The draft genome of Methanotorris formicicus Mc-S-70.</title>
        <authorList>
            <consortium name="US DOE Joint Genome Institute (JGI-PGF)"/>
            <person name="Lucas S."/>
            <person name="Han J."/>
            <person name="Lapidus A."/>
            <person name="Cheng J.-F."/>
            <person name="Goodwin L."/>
            <person name="Pitluck S."/>
            <person name="Peters L."/>
            <person name="Land M.L."/>
            <person name="Hauser L."/>
            <person name="Sieprawska-Lupa M."/>
            <person name="Takai K."/>
            <person name="Miyazaki J."/>
            <person name="Whitman W."/>
            <person name="Woyke T.J."/>
        </authorList>
    </citation>
    <scope>NUCLEOTIDE SEQUENCE [LARGE SCALE GENOMIC DNA]</scope>
    <source>
        <strain evidence="1 2">Mc-S-70</strain>
    </source>
</reference>
<evidence type="ECO:0000313" key="1">
    <source>
        <dbReference type="EMBL" id="EHP89640.1"/>
    </source>
</evidence>
<evidence type="ECO:0000313" key="2">
    <source>
        <dbReference type="Proteomes" id="UP000003706"/>
    </source>
</evidence>